<evidence type="ECO:0008006" key="4">
    <source>
        <dbReference type="Google" id="ProtNLM"/>
    </source>
</evidence>
<evidence type="ECO:0000313" key="2">
    <source>
        <dbReference type="EMBL" id="VEN39830.1"/>
    </source>
</evidence>
<evidence type="ECO:0000313" key="3">
    <source>
        <dbReference type="Proteomes" id="UP000410492"/>
    </source>
</evidence>
<dbReference type="GO" id="GO:0005576">
    <property type="term" value="C:extracellular region"/>
    <property type="evidence" value="ECO:0007669"/>
    <property type="project" value="InterPro"/>
</dbReference>
<dbReference type="SUPFAM" id="SSF58113">
    <property type="entry name" value="Apolipoprotein A-I"/>
    <property type="match status" value="1"/>
</dbReference>
<dbReference type="GO" id="GO:0006869">
    <property type="term" value="P:lipid transport"/>
    <property type="evidence" value="ECO:0007669"/>
    <property type="project" value="InterPro"/>
</dbReference>
<protein>
    <recommendedName>
        <fullName evidence="4">Apolipophorin-III</fullName>
    </recommendedName>
</protein>
<dbReference type="CDD" id="cd13769">
    <property type="entry name" value="ApoLp-III_like"/>
    <property type="match status" value="1"/>
</dbReference>
<dbReference type="InterPro" id="IPR010009">
    <property type="entry name" value="ApoLp-III"/>
</dbReference>
<proteinExistence type="predicted"/>
<sequence>MFKFVTFIAVAVLVIQGAVDAKPKAKSQEHSQLQELAANAQTVVKDVTDTLAGQLPDSKKVVETLNTNAQTLANSVQDVVDKLKSEVSNHQGDIETVLKQVSEKLAETKTNLQKALGPEGQKKANEIKTDLDKGLKEAVAQVEKLTKAIEPEANKVKDDVTKAAKTFLDQIVEVSKNLQKQLETTAKA</sequence>
<evidence type="ECO:0000256" key="1">
    <source>
        <dbReference type="SAM" id="SignalP"/>
    </source>
</evidence>
<gene>
    <name evidence="2" type="ORF">CALMAC_LOCUS4209</name>
</gene>
<feature type="chain" id="PRO_5024902736" description="Apolipophorin-III" evidence="1">
    <location>
        <begin position="22"/>
        <end position="188"/>
    </location>
</feature>
<reference evidence="2 3" key="1">
    <citation type="submission" date="2019-01" db="EMBL/GenBank/DDBJ databases">
        <authorList>
            <person name="Sayadi A."/>
        </authorList>
    </citation>
    <scope>NUCLEOTIDE SEQUENCE [LARGE SCALE GENOMIC DNA]</scope>
</reference>
<dbReference type="Proteomes" id="UP000410492">
    <property type="component" value="Unassembled WGS sequence"/>
</dbReference>
<accession>A0A653BWI5</accession>
<dbReference type="Pfam" id="PF07464">
    <property type="entry name" value="ApoLp-III"/>
    <property type="match status" value="1"/>
</dbReference>
<dbReference type="GO" id="GO:0008289">
    <property type="term" value="F:lipid binding"/>
    <property type="evidence" value="ECO:0007669"/>
    <property type="project" value="InterPro"/>
</dbReference>
<dbReference type="EMBL" id="CAACVG010006010">
    <property type="protein sequence ID" value="VEN39830.1"/>
    <property type="molecule type" value="Genomic_DNA"/>
</dbReference>
<organism evidence="2 3">
    <name type="scientific">Callosobruchus maculatus</name>
    <name type="common">Southern cowpea weevil</name>
    <name type="synonym">Pulse bruchid</name>
    <dbReference type="NCBI Taxonomy" id="64391"/>
    <lineage>
        <taxon>Eukaryota</taxon>
        <taxon>Metazoa</taxon>
        <taxon>Ecdysozoa</taxon>
        <taxon>Arthropoda</taxon>
        <taxon>Hexapoda</taxon>
        <taxon>Insecta</taxon>
        <taxon>Pterygota</taxon>
        <taxon>Neoptera</taxon>
        <taxon>Endopterygota</taxon>
        <taxon>Coleoptera</taxon>
        <taxon>Polyphaga</taxon>
        <taxon>Cucujiformia</taxon>
        <taxon>Chrysomeloidea</taxon>
        <taxon>Chrysomelidae</taxon>
        <taxon>Bruchinae</taxon>
        <taxon>Bruchini</taxon>
        <taxon>Callosobruchus</taxon>
    </lineage>
</organism>
<dbReference type="OrthoDB" id="6755152at2759"/>
<feature type="signal peptide" evidence="1">
    <location>
        <begin position="1"/>
        <end position="21"/>
    </location>
</feature>
<dbReference type="Gene3D" id="1.20.120.20">
    <property type="entry name" value="Apolipoprotein"/>
    <property type="match status" value="1"/>
</dbReference>
<keyword evidence="1" id="KW-0732">Signal</keyword>
<name>A0A653BWI5_CALMS</name>
<keyword evidence="3" id="KW-1185">Reference proteome</keyword>
<dbReference type="AlphaFoldDB" id="A0A653BWI5"/>